<gene>
    <name evidence="1" type="primary">AlNc14C12G1498</name>
    <name evidence="1" type="ORF">ALNC14_017070</name>
</gene>
<name>F0W3C1_9STRA</name>
<evidence type="ECO:0000313" key="1">
    <source>
        <dbReference type="EMBL" id="CCA15564.1"/>
    </source>
</evidence>
<dbReference type="EMBL" id="FR824057">
    <property type="protein sequence ID" value="CCA15564.1"/>
    <property type="molecule type" value="Genomic_DNA"/>
</dbReference>
<protein>
    <submittedName>
        <fullName evidence="1">AlNc14C12G1498 protein</fullName>
    </submittedName>
</protein>
<organism evidence="1">
    <name type="scientific">Albugo laibachii Nc14</name>
    <dbReference type="NCBI Taxonomy" id="890382"/>
    <lineage>
        <taxon>Eukaryota</taxon>
        <taxon>Sar</taxon>
        <taxon>Stramenopiles</taxon>
        <taxon>Oomycota</taxon>
        <taxon>Peronosporomycetes</taxon>
        <taxon>Albuginales</taxon>
        <taxon>Albuginaceae</taxon>
        <taxon>Albugo</taxon>
    </lineage>
</organism>
<sequence length="74" mass="8530">MQYDALQYSYIEQESGRVASWHDSPSDLLRIRSVTCSNPIRNSVDPTLTLNRRRVLSQDERSSALKSANKKLYL</sequence>
<reference evidence="1" key="2">
    <citation type="submission" date="2011-02" db="EMBL/GenBank/DDBJ databases">
        <authorList>
            <person name="MacLean D."/>
        </authorList>
    </citation>
    <scope>NUCLEOTIDE SEQUENCE</scope>
</reference>
<dbReference type="HOGENOM" id="CLU_2692916_0_0_1"/>
<reference evidence="1" key="1">
    <citation type="journal article" date="2011" name="PLoS Biol.">
        <title>Gene gain and loss during evolution of obligate parasitism in the white rust pathogen of Arabidopsis thaliana.</title>
        <authorList>
            <person name="Kemen E."/>
            <person name="Gardiner A."/>
            <person name="Schultz-Larsen T."/>
            <person name="Kemen A.C."/>
            <person name="Balmuth A.L."/>
            <person name="Robert-Seilaniantz A."/>
            <person name="Bailey K."/>
            <person name="Holub E."/>
            <person name="Studholme D.J."/>
            <person name="Maclean D."/>
            <person name="Jones J.D."/>
        </authorList>
    </citation>
    <scope>NUCLEOTIDE SEQUENCE</scope>
</reference>
<accession>F0W3C1</accession>
<dbReference type="AlphaFoldDB" id="F0W3C1"/>
<proteinExistence type="predicted"/>